<dbReference type="PROSITE" id="PS52004">
    <property type="entry name" value="KS3_2"/>
    <property type="match status" value="2"/>
</dbReference>
<dbReference type="InterPro" id="IPR020841">
    <property type="entry name" value="PKS_Beta-ketoAc_synthase_dom"/>
</dbReference>
<evidence type="ECO:0000256" key="5">
    <source>
        <dbReference type="ARBA" id="ARBA00023194"/>
    </source>
</evidence>
<dbReference type="PROSITE" id="PS00606">
    <property type="entry name" value="KS3_1"/>
    <property type="match status" value="2"/>
</dbReference>
<dbReference type="SUPFAM" id="SSF51735">
    <property type="entry name" value="NAD(P)-binding Rossmann-fold domains"/>
    <property type="match status" value="4"/>
</dbReference>
<dbReference type="Pfam" id="PF18369">
    <property type="entry name" value="PKS_DE"/>
    <property type="match status" value="2"/>
</dbReference>
<dbReference type="PANTHER" id="PTHR43775">
    <property type="entry name" value="FATTY ACID SYNTHASE"/>
    <property type="match status" value="1"/>
</dbReference>
<evidence type="ECO:0000256" key="4">
    <source>
        <dbReference type="ARBA" id="ARBA00022679"/>
    </source>
</evidence>
<dbReference type="GO" id="GO:0006633">
    <property type="term" value="P:fatty acid biosynthetic process"/>
    <property type="evidence" value="ECO:0007669"/>
    <property type="project" value="InterPro"/>
</dbReference>
<dbReference type="InterPro" id="IPR041618">
    <property type="entry name" value="PKS_DE"/>
</dbReference>
<dbReference type="GO" id="GO:0004312">
    <property type="term" value="F:fatty acid synthase activity"/>
    <property type="evidence" value="ECO:0007669"/>
    <property type="project" value="TreeGrafter"/>
</dbReference>
<dbReference type="FunFam" id="3.40.366.10:FF:000002">
    <property type="entry name" value="Probable polyketide synthase 2"/>
    <property type="match status" value="2"/>
</dbReference>
<dbReference type="Pfam" id="PF02801">
    <property type="entry name" value="Ketoacyl-synt_C"/>
    <property type="match status" value="2"/>
</dbReference>
<comment type="cofactor">
    <cofactor evidence="1">
        <name>pantetheine 4'-phosphate</name>
        <dbReference type="ChEBI" id="CHEBI:47942"/>
    </cofactor>
</comment>
<dbReference type="InterPro" id="IPR036291">
    <property type="entry name" value="NAD(P)-bd_dom_sf"/>
</dbReference>
<dbReference type="InterPro" id="IPR050091">
    <property type="entry name" value="PKS_NRPS_Biosynth_Enz"/>
</dbReference>
<keyword evidence="5" id="KW-0045">Antibiotic biosynthesis</keyword>
<dbReference type="InterPro" id="IPR016035">
    <property type="entry name" value="Acyl_Trfase/lysoPLipase"/>
</dbReference>
<dbReference type="SMART" id="SM00825">
    <property type="entry name" value="PKS_KS"/>
    <property type="match status" value="2"/>
</dbReference>
<dbReference type="PROSITE" id="PS50075">
    <property type="entry name" value="CARRIER"/>
    <property type="match status" value="2"/>
</dbReference>
<keyword evidence="3" id="KW-0597">Phosphoprotein</keyword>
<keyword evidence="4" id="KW-0808">Transferase</keyword>
<dbReference type="SMART" id="SM00822">
    <property type="entry name" value="PKS_KR"/>
    <property type="match status" value="2"/>
</dbReference>
<dbReference type="CDD" id="cd00833">
    <property type="entry name" value="PKS"/>
    <property type="match status" value="2"/>
</dbReference>
<evidence type="ECO:0000256" key="2">
    <source>
        <dbReference type="ARBA" id="ARBA00022450"/>
    </source>
</evidence>
<gene>
    <name evidence="10" type="ORF">POF50_006105</name>
</gene>
<dbReference type="InterPro" id="IPR032821">
    <property type="entry name" value="PKS_assoc"/>
</dbReference>
<dbReference type="Gene3D" id="3.40.366.10">
    <property type="entry name" value="Malonyl-Coenzyme A Acyl Carrier Protein, domain 2"/>
    <property type="match status" value="2"/>
</dbReference>
<dbReference type="SUPFAM" id="SSF47336">
    <property type="entry name" value="ACP-like"/>
    <property type="match status" value="2"/>
</dbReference>
<dbReference type="InterPro" id="IPR018201">
    <property type="entry name" value="Ketoacyl_synth_AS"/>
</dbReference>
<evidence type="ECO:0000259" key="9">
    <source>
        <dbReference type="PROSITE" id="PS52004"/>
    </source>
</evidence>
<dbReference type="FunFam" id="1.10.1200.10:FF:000007">
    <property type="entry name" value="Probable polyketide synthase pks17"/>
    <property type="match status" value="1"/>
</dbReference>
<proteinExistence type="predicted"/>
<dbReference type="SUPFAM" id="SSF55048">
    <property type="entry name" value="Probable ACP-binding domain of malonyl-CoA ACP transacylase"/>
    <property type="match status" value="2"/>
</dbReference>
<dbReference type="NCBIfam" id="NF045894">
    <property type="entry name" value="PKS_plus_SDR"/>
    <property type="match status" value="2"/>
</dbReference>
<dbReference type="InterPro" id="IPR001227">
    <property type="entry name" value="Ac_transferase_dom_sf"/>
</dbReference>
<dbReference type="Pfam" id="PF00109">
    <property type="entry name" value="ketoacyl-synt"/>
    <property type="match status" value="2"/>
</dbReference>
<dbReference type="Gene3D" id="3.40.47.10">
    <property type="match status" value="2"/>
</dbReference>
<feature type="domain" description="Carrier" evidence="8">
    <location>
        <begin position="3003"/>
        <end position="3078"/>
    </location>
</feature>
<evidence type="ECO:0000259" key="8">
    <source>
        <dbReference type="PROSITE" id="PS50075"/>
    </source>
</evidence>
<dbReference type="SUPFAM" id="SSF52151">
    <property type="entry name" value="FabD/lysophospholipase-like"/>
    <property type="match status" value="2"/>
</dbReference>
<dbReference type="PANTHER" id="PTHR43775:SF51">
    <property type="entry name" value="INACTIVE PHENOLPHTHIOCEROL SYNTHESIS POLYKETIDE SYNTHASE TYPE I PKS1-RELATED"/>
    <property type="match status" value="1"/>
</dbReference>
<dbReference type="Gene3D" id="1.10.1200.10">
    <property type="entry name" value="ACP-like"/>
    <property type="match status" value="2"/>
</dbReference>
<dbReference type="Pfam" id="PF08659">
    <property type="entry name" value="KR"/>
    <property type="match status" value="2"/>
</dbReference>
<dbReference type="GO" id="GO:0033068">
    <property type="term" value="P:macrolide biosynthetic process"/>
    <property type="evidence" value="ECO:0007669"/>
    <property type="project" value="UniProtKB-ARBA"/>
</dbReference>
<protein>
    <submittedName>
        <fullName evidence="10">SDR family NAD(P)-dependent oxidoreductase</fullName>
    </submittedName>
</protein>
<dbReference type="Gene3D" id="3.30.70.3290">
    <property type="match status" value="2"/>
</dbReference>
<dbReference type="RefSeq" id="WP_271312459.1">
    <property type="nucleotide sequence ID" value="NZ_JABXJJ020000006.1"/>
</dbReference>
<dbReference type="Pfam" id="PF00698">
    <property type="entry name" value="Acyl_transf_1"/>
    <property type="match status" value="2"/>
</dbReference>
<dbReference type="InterPro" id="IPR036736">
    <property type="entry name" value="ACP-like_sf"/>
</dbReference>
<keyword evidence="7" id="KW-0012">Acyltransferase</keyword>
<name>A0AA90H1J7_9ACTN</name>
<feature type="domain" description="Ketosynthase family 3 (KS3)" evidence="9">
    <location>
        <begin position="1556"/>
        <end position="1973"/>
    </location>
</feature>
<dbReference type="InterPro" id="IPR015083">
    <property type="entry name" value="NorB/c/GfsB-D-like_docking"/>
</dbReference>
<dbReference type="InterPro" id="IPR016036">
    <property type="entry name" value="Malonyl_transacylase_ACP-bd"/>
</dbReference>
<dbReference type="Pfam" id="PF08990">
    <property type="entry name" value="Docking"/>
    <property type="match status" value="1"/>
</dbReference>
<dbReference type="InterPro" id="IPR057326">
    <property type="entry name" value="KR_dom"/>
</dbReference>
<dbReference type="GO" id="GO:0004315">
    <property type="term" value="F:3-oxoacyl-[acyl-carrier-protein] synthase activity"/>
    <property type="evidence" value="ECO:0007669"/>
    <property type="project" value="InterPro"/>
</dbReference>
<feature type="domain" description="Ketosynthase family 3 (KS3)" evidence="9">
    <location>
        <begin position="33"/>
        <end position="449"/>
    </location>
</feature>
<feature type="domain" description="Carrier" evidence="8">
    <location>
        <begin position="1464"/>
        <end position="1539"/>
    </location>
</feature>
<dbReference type="SMART" id="SM00827">
    <property type="entry name" value="PKS_AT"/>
    <property type="match status" value="2"/>
</dbReference>
<evidence type="ECO:0000313" key="10">
    <source>
        <dbReference type="EMBL" id="MDI5968920.1"/>
    </source>
</evidence>
<dbReference type="FunFam" id="3.40.47.10:FF:000019">
    <property type="entry name" value="Polyketide synthase type I"/>
    <property type="match status" value="2"/>
</dbReference>
<evidence type="ECO:0000256" key="7">
    <source>
        <dbReference type="ARBA" id="ARBA00023315"/>
    </source>
</evidence>
<accession>A0AA90H1J7</accession>
<dbReference type="Pfam" id="PF00550">
    <property type="entry name" value="PP-binding"/>
    <property type="match status" value="2"/>
</dbReference>
<organism evidence="10">
    <name type="scientific">Streptantibioticus silvisoli</name>
    <dbReference type="NCBI Taxonomy" id="2705255"/>
    <lineage>
        <taxon>Bacteria</taxon>
        <taxon>Bacillati</taxon>
        <taxon>Actinomycetota</taxon>
        <taxon>Actinomycetes</taxon>
        <taxon>Kitasatosporales</taxon>
        <taxon>Streptomycetaceae</taxon>
        <taxon>Streptantibioticus</taxon>
    </lineage>
</organism>
<dbReference type="InterPro" id="IPR013968">
    <property type="entry name" value="PKS_KR"/>
</dbReference>
<evidence type="ECO:0000256" key="1">
    <source>
        <dbReference type="ARBA" id="ARBA00001957"/>
    </source>
</evidence>
<dbReference type="SUPFAM" id="SSF101173">
    <property type="entry name" value="Docking domain B of the erythromycin polyketide synthase (DEBS)"/>
    <property type="match status" value="1"/>
</dbReference>
<dbReference type="CDD" id="cd08952">
    <property type="entry name" value="KR_1_SDR_x"/>
    <property type="match status" value="2"/>
</dbReference>
<dbReference type="EMBL" id="JABXJJ020000006">
    <property type="protein sequence ID" value="MDI5968920.1"/>
    <property type="molecule type" value="Genomic_DNA"/>
</dbReference>
<dbReference type="SMART" id="SM01294">
    <property type="entry name" value="PKS_PP_betabranch"/>
    <property type="match status" value="1"/>
</dbReference>
<sequence>MANEEKLLQYLKRVTADLSATRQRLLEAEGRAPDSVAIIGMSCRFPGGVDTPEDLWALVDEGRDAITGLPEGRGWDTAAGDAMGLKGGFVTDADRFDAAMFKISPREALTMDPQQRLVLEASWEAVERAGLDPLSLRGTDTGVYIGAGASNYALTAELPEEAEGHLLTGSASSVLSGRAAYTLGLKGPAITTDTACSSSLVALHLAAQALRHGECGMALAGGVTVMTGLALFSEFGRQGGLAADGRCKAFASSADGTGWSEGVGILLLERLSDAQRNGHPVLAVLRGSAVNSDGASNGLTAPNGPSQERVIRQALAGARLTPSDVDAVEAHGTGTTLGDPIEAQALLATYGQEREADRPLWLGSVKSNIGHAQAASGVAGVIKMVMAMREGVLPATLHVDEPTPHVDWSAGAVSLLTEARQWPDTGRPRRAGISSFGMSGTNVHVVLEQAPQSEPATAEPVPDAPRPVPVLVSARTADALREQAQRLLSRVEGPHAPDLVDIARSSATTRAALEHRGVVLAADRDALAAGLRDLAAGRTNAAVVRGETGEGGLAFLFSGQGAQRAGTGRELYDGFPVFAAALDEVCARFALERPLKDVLFDPAGAETLNRTVYTQAALFALEVALFRLWESWGVTPDFLLGHSIGELAAAHVAGVLSLDDACTLVSARGRLMQALPPGGAMLAVEATEAEAVEALAAHSGRAGVAAVNGPSSVVVSGDEDVVDEQEGEWRRRGRKVKRLTVSHAFHSPRMEAMLDDFAAVAGNLTFHPPQLPIVSNVSGDLADFDLIQTPGYWVRHVREAVRFADGVATLLGQGVTTFVELGPGGELTAAAKQCAGDRRLTAVPSLRGDRAEPKALLDALARTHVAGRRFDWQAVFTPWGGRRVDLPTYAFQREPYWLADASGAGRGGSPEGRAEQAFWTAVESQDLDAVAGTLDLAPGSGLEAVLPALSAWRKGRQEQSTVDGWRYRVTWKPLTTPVPAEPLGSWLLAVPAGGAFRETADGVAGALRAHGATVLELPVETGETDRWTIAGELFDKAAEAEGFDGVLSLLALAEEPHPEYPAVATGLSLTLLLTQALGDAGIEAPLWCATQGAVLTGRDDSLVRPTQAQVWGFGRVAALDHPGRWGGLVDLPETVDEQAGVLLASVITGADGEDQVALRASGAVGRRLVRAPLTTAVALTWRPTGTVLITGGTGALGGHVAHWLIDRGARDLLLTSRRGGTADGAAALVAALEARGARVTVAACDVADREALAELLAAHPVTAVMHAAGVAVAGSVAETSVSDLEEVVRTKVHGARNLDELLAGTPLEAFVLFSSIAGVWGDGGAAGYSAANAYLDALAERRRAGGLAATAVSWGPWGGGGMAADSELQEHLARFGLGPMAPALAITALGQAVDSPESCLTVTDVNWARFAPVFCSARRSPLLAEIPEAAAELEAAAPADSEGGRVRADWVERITAMPEHRRPTALLDLVCGEAAAVLGYHTQDAIDPQRPLKDFGIDSLTAIEVRERLAAGTGLRLPTGLLFDYPTAEALSRHLVEQLIGASGEMAAQSDVVASDDPIAIIAMTCRLPGGVRSPEDLWTLVASGTDGIGAFPTDRGWDPEGSGVSYAREGGFVYDATAFDAEFFGISPREAVAMDPQQRLLLEACWEVLERNGTPPSAVRGSQVGVFVGASNSAYGAAVELPADSLSHALTGNANSVISGRVSYVLGLEGPAVTVDTACSSSLVALHLAAQALRNGECSLAMAGGVTVIPSPAVFADFHQQNGLAADGRCKSFAASADGTSWGEGVAVLLVERLSDAERNGHDVLAVLRGSAVNQDGASQGLTAPNGPSQERVIRQALASARLAPADVDAVEGHGTGTTLGDPIEAQALLATYGRERDAASPLWLGSLKSNIGHIQAASGVAGVIKMVMAMREGVLPATLHVDEPTPHVDWSSGEVSLLTAAREWPDTGRPRRAGISSFGMSGTNAHIILEQAPQPQDSAEEPARTAPQLVPWVLTAKSEHALRAQALELHRYLGAHPEAELTDIGYSLVTTRSRLDHRAVVLDADRTGLLAGLEALAQGQPAPNLVTGSGSAGKVVFVFPGQGSQWAGMALELVDTSAVFRQQFAMCSHTLAEHLDFNLLDVLRGRPGAPDFERVDVVQPLLFAVMVSLAATWRSYGVEPAAVVGHSQGELAAAVVAGALTLKDAARIVALRSRAIVELSGHGGMISVPLPAAQAQERIEPYGDQLAVAAVNGPGSVVVSGASAPLEELLEKLVGEGVRAKRIPVDYGSHSGQVDAIRDRLAEALAGITPQPGDVPCYSTVTGDLLDTDRMDAGYWFTNLRRTVRFQDATDALLRDGHRLFIEVSPHPVLTTAIQETIEARGSALTSAQVIGSVRRDDAGRRRLLTSVAEAYVRGADPQWTGIFDGTGAQQVTLPTYAFQRTRYWASAPQTAPVAAAAAQTPAQQRFWTAVEEGDTRALAETLRFDSARTASLQQVLPALSGWHRDVRERSEVDRWRYRVDWKAVGRPQSAVLSGRWLLVASTAQADGELARACATALRENLAEVELLSVDPATAGEEDFTARLRALRDDGSPVTGVLSLLALDESAHPDHPTLAAGLAGTLSLLHAVVTADCGAPLWCVTTGAVSAADGEPVANPLQAQVWGLGRVAALEHPRQWGGLVDLPAASATAAAGALAGALARDDGEDQLAIRTAGLFGRRLVRAATQDAPAARTWRPAGTVLVTGGTGAIGGHVSRWLAGNGAEHLVLVSRRAGLAPYAEELVDELTGLGAKVTLAACDLTDRADVQRLLAELAADGVSVRTVMHTAGTGILTPLEDTGVADLAHATAAKVAGARHLGELLDPARLDAVVHFSSIAGVWGVGRHGAYAAGNAYLDALAQSRGADGVDVLSVAWGPWDGGGMVPAAEVEPMLRRGVPLITPRPAMLALQQALDHDDTFVAAAEVDWEQFVPSFTSLRPSPLISELPEARALLTRAAPPDDPAGSGAAAELRQRLAALPQAERERGMLDLLRNHAAAVLGHGDVKTIAVDKPFRGLGFDSLTAVELRNRLSAATGLKLPATLVFDQPTPAALVRHLLARITPETAGTPLPTMASLDQLDTALAALADDDIAKVRVIMRLEALLTKQRKESSGAERSDTGGLLDQLGSATNDELFDLVDRDLGVN</sequence>
<dbReference type="InterPro" id="IPR036299">
    <property type="entry name" value="Polyketide_synth_docking_sf"/>
</dbReference>
<dbReference type="InterPro" id="IPR014043">
    <property type="entry name" value="Acyl_transferase_dom"/>
</dbReference>
<dbReference type="Pfam" id="PF16197">
    <property type="entry name" value="KAsynt_C_assoc"/>
    <property type="match status" value="2"/>
</dbReference>
<dbReference type="Gene3D" id="6.10.140.1830">
    <property type="match status" value="1"/>
</dbReference>
<dbReference type="InterPro" id="IPR009081">
    <property type="entry name" value="PP-bd_ACP"/>
</dbReference>
<keyword evidence="6" id="KW-0511">Multifunctional enzyme</keyword>
<dbReference type="SUPFAM" id="SSF53901">
    <property type="entry name" value="Thiolase-like"/>
    <property type="match status" value="2"/>
</dbReference>
<keyword evidence="2" id="KW-0596">Phosphopantetheine</keyword>
<dbReference type="InterPro" id="IPR006162">
    <property type="entry name" value="Ppantetheine_attach_site"/>
</dbReference>
<dbReference type="InterPro" id="IPR014030">
    <property type="entry name" value="Ketoacyl_synth_N"/>
</dbReference>
<reference evidence="10" key="1">
    <citation type="submission" date="2023-05" db="EMBL/GenBank/DDBJ databases">
        <title>Streptantibioticus silvisoli sp. nov., acidotolerant actinomycetes 1 from pine litter.</title>
        <authorList>
            <person name="Swiecimska M."/>
            <person name="Golinska P."/>
            <person name="Sangal V."/>
            <person name="Wachnowicz B."/>
            <person name="Goodfellow M."/>
        </authorList>
    </citation>
    <scope>NUCLEOTIDE SEQUENCE</scope>
    <source>
        <strain evidence="10">SL13</strain>
    </source>
</reference>
<evidence type="ECO:0000256" key="3">
    <source>
        <dbReference type="ARBA" id="ARBA00022553"/>
    </source>
</evidence>
<evidence type="ECO:0000256" key="6">
    <source>
        <dbReference type="ARBA" id="ARBA00023268"/>
    </source>
</evidence>
<dbReference type="InterPro" id="IPR014031">
    <property type="entry name" value="Ketoacyl_synth_C"/>
</dbReference>
<dbReference type="Gene3D" id="3.40.50.11460">
    <property type="match status" value="1"/>
</dbReference>
<dbReference type="PROSITE" id="PS00012">
    <property type="entry name" value="PHOSPHOPANTETHEINE"/>
    <property type="match status" value="2"/>
</dbReference>
<comment type="caution">
    <text evidence="10">The sequence shown here is derived from an EMBL/GenBank/DDBJ whole genome shotgun (WGS) entry which is preliminary data.</text>
</comment>
<dbReference type="InterPro" id="IPR016039">
    <property type="entry name" value="Thiolase-like"/>
</dbReference>
<dbReference type="Gene3D" id="3.40.50.720">
    <property type="entry name" value="NAD(P)-binding Rossmann-like Domain"/>
    <property type="match status" value="2"/>
</dbReference>
<dbReference type="InterPro" id="IPR020806">
    <property type="entry name" value="PKS_PP-bd"/>
</dbReference>
<dbReference type="GO" id="GO:0031177">
    <property type="term" value="F:phosphopantetheine binding"/>
    <property type="evidence" value="ECO:0007669"/>
    <property type="project" value="InterPro"/>
</dbReference>
<dbReference type="SMART" id="SM00823">
    <property type="entry name" value="PKS_PP"/>
    <property type="match status" value="2"/>
</dbReference>